<reference evidence="1 2" key="1">
    <citation type="submission" date="2013-11" db="EMBL/GenBank/DDBJ databases">
        <title>Opisthorchis viverrini - life in the bile duct.</title>
        <authorList>
            <person name="Young N.D."/>
            <person name="Nagarajan N."/>
            <person name="Lin S.J."/>
            <person name="Korhonen P.K."/>
            <person name="Jex A.R."/>
            <person name="Hall R.S."/>
            <person name="Safavi-Hemami H."/>
            <person name="Kaewkong W."/>
            <person name="Bertrand D."/>
            <person name="Gao S."/>
            <person name="Seet Q."/>
            <person name="Wongkham S."/>
            <person name="Teh B.T."/>
            <person name="Wongkham C."/>
            <person name="Intapan P.M."/>
            <person name="Maleewong W."/>
            <person name="Yang X."/>
            <person name="Hu M."/>
            <person name="Wang Z."/>
            <person name="Hofmann A."/>
            <person name="Sternberg P.W."/>
            <person name="Tan P."/>
            <person name="Wang J."/>
            <person name="Gasser R.B."/>
        </authorList>
    </citation>
    <scope>NUCLEOTIDE SEQUENCE [LARGE SCALE GENOMIC DNA]</scope>
</reference>
<dbReference type="EMBL" id="KL596849">
    <property type="protein sequence ID" value="KER23456.1"/>
    <property type="molecule type" value="Genomic_DNA"/>
</dbReference>
<evidence type="ECO:0000313" key="2">
    <source>
        <dbReference type="Proteomes" id="UP000054324"/>
    </source>
</evidence>
<accession>A0A074Z8C0</accession>
<gene>
    <name evidence="1" type="ORF">T265_08675</name>
</gene>
<dbReference type="AlphaFoldDB" id="A0A074Z8C0"/>
<dbReference type="GeneID" id="20322854"/>
<proteinExistence type="predicted"/>
<keyword evidence="2" id="KW-1185">Reference proteome</keyword>
<sequence length="85" mass="9375">MQKGLSRLSLFVPYYYYGILIIPDGESIHAAIGSYHIKLSHPHILNTPGKGSDVHKGSKLLVQTAVDAQRTRCQQLTSAVSQKLQ</sequence>
<dbReference type="KEGG" id="ovi:T265_08675"/>
<name>A0A074Z8C0_OPIVI</name>
<protein>
    <submittedName>
        <fullName evidence="1">Uncharacterized protein</fullName>
    </submittedName>
</protein>
<organism evidence="1 2">
    <name type="scientific">Opisthorchis viverrini</name>
    <name type="common">Southeast Asian liver fluke</name>
    <dbReference type="NCBI Taxonomy" id="6198"/>
    <lineage>
        <taxon>Eukaryota</taxon>
        <taxon>Metazoa</taxon>
        <taxon>Spiralia</taxon>
        <taxon>Lophotrochozoa</taxon>
        <taxon>Platyhelminthes</taxon>
        <taxon>Trematoda</taxon>
        <taxon>Digenea</taxon>
        <taxon>Opisthorchiida</taxon>
        <taxon>Opisthorchiata</taxon>
        <taxon>Opisthorchiidae</taxon>
        <taxon>Opisthorchis</taxon>
    </lineage>
</organism>
<evidence type="ECO:0000313" key="1">
    <source>
        <dbReference type="EMBL" id="KER23456.1"/>
    </source>
</evidence>
<dbReference type="CTD" id="20322854"/>
<dbReference type="RefSeq" id="XP_009172810.1">
    <property type="nucleotide sequence ID" value="XM_009174546.1"/>
</dbReference>
<dbReference type="Proteomes" id="UP000054324">
    <property type="component" value="Unassembled WGS sequence"/>
</dbReference>